<keyword evidence="2" id="KW-1185">Reference proteome</keyword>
<evidence type="ECO:0000313" key="2">
    <source>
        <dbReference type="Proteomes" id="UP001064489"/>
    </source>
</evidence>
<evidence type="ECO:0000313" key="1">
    <source>
        <dbReference type="EMBL" id="KAI9178603.1"/>
    </source>
</evidence>
<dbReference type="EMBL" id="JAJSOW010000102">
    <property type="protein sequence ID" value="KAI9178603.1"/>
    <property type="molecule type" value="Genomic_DNA"/>
</dbReference>
<accession>A0AAD5NT99</accession>
<reference evidence="1" key="1">
    <citation type="journal article" date="2022" name="Plant J.">
        <title>Strategies of tolerance reflected in two North American maple genomes.</title>
        <authorList>
            <person name="McEvoy S.L."/>
            <person name="Sezen U.U."/>
            <person name="Trouern-Trend A."/>
            <person name="McMahon S.M."/>
            <person name="Schaberg P.G."/>
            <person name="Yang J."/>
            <person name="Wegrzyn J.L."/>
            <person name="Swenson N.G."/>
        </authorList>
    </citation>
    <scope>NUCLEOTIDE SEQUENCE</scope>
    <source>
        <strain evidence="1">91603</strain>
    </source>
</reference>
<protein>
    <submittedName>
        <fullName evidence="1">Uncharacterized protein</fullName>
    </submittedName>
</protein>
<proteinExistence type="predicted"/>
<reference evidence="1" key="2">
    <citation type="submission" date="2023-02" db="EMBL/GenBank/DDBJ databases">
        <authorList>
            <person name="Swenson N.G."/>
            <person name="Wegrzyn J.L."/>
            <person name="Mcevoy S.L."/>
        </authorList>
    </citation>
    <scope>NUCLEOTIDE SEQUENCE</scope>
    <source>
        <strain evidence="1">91603</strain>
        <tissue evidence="1">Leaf</tissue>
    </source>
</reference>
<gene>
    <name evidence="1" type="ORF">LWI28_028419</name>
</gene>
<dbReference type="AlphaFoldDB" id="A0AAD5NT99"/>
<organism evidence="1 2">
    <name type="scientific">Acer negundo</name>
    <name type="common">Box elder</name>
    <dbReference type="NCBI Taxonomy" id="4023"/>
    <lineage>
        <taxon>Eukaryota</taxon>
        <taxon>Viridiplantae</taxon>
        <taxon>Streptophyta</taxon>
        <taxon>Embryophyta</taxon>
        <taxon>Tracheophyta</taxon>
        <taxon>Spermatophyta</taxon>
        <taxon>Magnoliopsida</taxon>
        <taxon>eudicotyledons</taxon>
        <taxon>Gunneridae</taxon>
        <taxon>Pentapetalae</taxon>
        <taxon>rosids</taxon>
        <taxon>malvids</taxon>
        <taxon>Sapindales</taxon>
        <taxon>Sapindaceae</taxon>
        <taxon>Hippocastanoideae</taxon>
        <taxon>Acereae</taxon>
        <taxon>Acer</taxon>
    </lineage>
</organism>
<comment type="caution">
    <text evidence="1">The sequence shown here is derived from an EMBL/GenBank/DDBJ whole genome shotgun (WGS) entry which is preliminary data.</text>
</comment>
<dbReference type="Proteomes" id="UP001064489">
    <property type="component" value="Chromosome 5"/>
</dbReference>
<sequence length="294" mass="32787">MLSLLHADAAVKDNMANKGTVSEAYQRALQFERTITRWRGGGLRLGTSSSSATSRATVFSNDVVPRPVANPKQQPRSSSELRYFSFGDVEHRQSECKKVGKRVLFTKPEDSQEELVGNIGAEPQFDEDEELQEELVDNIEVEPQFDEDEVVNEDGVEGDVGLLLMVRPASITIIDDIKPEIDEKECYFAPKFDKEVVLRRGDTTEEQGTTMVERLVCLTPRAAFATITNVDEQVEVPTELPFAEEEAQNNKGVVVEQETAMVMRHGCLTPCADGSDWLRNNVFHSTCTILGRVC</sequence>
<name>A0AAD5NT99_ACENE</name>